<feature type="transmembrane region" description="Helical" evidence="1">
    <location>
        <begin position="152"/>
        <end position="171"/>
    </location>
</feature>
<evidence type="ECO:0000259" key="2">
    <source>
        <dbReference type="Pfam" id="PF02517"/>
    </source>
</evidence>
<keyword evidence="1" id="KW-0472">Membrane</keyword>
<dbReference type="GO" id="GO:0006508">
    <property type="term" value="P:proteolysis"/>
    <property type="evidence" value="ECO:0007669"/>
    <property type="project" value="UniProtKB-KW"/>
</dbReference>
<keyword evidence="3" id="KW-0378">Hydrolase</keyword>
<reference evidence="3 4" key="1">
    <citation type="submission" date="2020-04" db="EMBL/GenBank/DDBJ databases">
        <title>Arthrobacter sp. nov.</title>
        <authorList>
            <person name="Liu S."/>
        </authorList>
    </citation>
    <scope>NUCLEOTIDE SEQUENCE [LARGE SCALE GENOMIC DNA]</scope>
    <source>
        <strain evidence="3 4">E918</strain>
    </source>
</reference>
<keyword evidence="4" id="KW-1185">Reference proteome</keyword>
<keyword evidence="1" id="KW-1133">Transmembrane helix</keyword>
<organism evidence="3 4">
    <name type="scientific">Arthrobacter mobilis</name>
    <dbReference type="NCBI Taxonomy" id="2724944"/>
    <lineage>
        <taxon>Bacteria</taxon>
        <taxon>Bacillati</taxon>
        <taxon>Actinomycetota</taxon>
        <taxon>Actinomycetes</taxon>
        <taxon>Micrococcales</taxon>
        <taxon>Micrococcaceae</taxon>
        <taxon>Arthrobacter</taxon>
    </lineage>
</organism>
<dbReference type="Pfam" id="PF02517">
    <property type="entry name" value="Rce1-like"/>
    <property type="match status" value="1"/>
</dbReference>
<comment type="caution">
    <text evidence="3">The sequence shown here is derived from an EMBL/GenBank/DDBJ whole genome shotgun (WGS) entry which is preliminary data.</text>
</comment>
<keyword evidence="1" id="KW-0812">Transmembrane</keyword>
<keyword evidence="3" id="KW-0482">Metalloprotease</keyword>
<evidence type="ECO:0000256" key="1">
    <source>
        <dbReference type="SAM" id="Phobius"/>
    </source>
</evidence>
<feature type="domain" description="CAAX prenyl protease 2/Lysostaphin resistance protein A-like" evidence="2">
    <location>
        <begin position="31"/>
        <end position="137"/>
    </location>
</feature>
<accession>A0A7X6HFG8</accession>
<dbReference type="RefSeq" id="WP_168486886.1">
    <property type="nucleotide sequence ID" value="NZ_JAAZSQ010000012.1"/>
</dbReference>
<dbReference type="GO" id="GO:0008237">
    <property type="term" value="F:metallopeptidase activity"/>
    <property type="evidence" value="ECO:0007669"/>
    <property type="project" value="UniProtKB-KW"/>
</dbReference>
<dbReference type="Proteomes" id="UP000544090">
    <property type="component" value="Unassembled WGS sequence"/>
</dbReference>
<keyword evidence="3" id="KW-0645">Protease</keyword>
<dbReference type="AlphaFoldDB" id="A0A7X6HFG8"/>
<name>A0A7X6HFG8_9MICC</name>
<sequence>MPVLTLLIALLTGTFRQPGAGWAAVIGNYLFTTIVFGAALANIWEELAWTGLVQRRLMRRRGLLAGSLLAAGPFALIHLPLAFADQGFTGRPLQDVLVNRAVLFLVAPAFRCLAGITYPGTGGSVLIVALLHASFNASGAAKLGVFEGEWQQIAAIIVLLAALAAGPASAYPAHRPRTWQRWEVMTAAACSDLPSSTMATHLGHVRGIRAGQSEPARS</sequence>
<protein>
    <submittedName>
        <fullName evidence="3">CPBP family intramembrane metalloprotease</fullName>
    </submittedName>
</protein>
<dbReference type="InterPro" id="IPR003675">
    <property type="entry name" value="Rce1/LyrA-like_dom"/>
</dbReference>
<feature type="transmembrane region" description="Helical" evidence="1">
    <location>
        <begin position="64"/>
        <end position="84"/>
    </location>
</feature>
<dbReference type="EMBL" id="JAAZSQ010000012">
    <property type="protein sequence ID" value="NKX55395.1"/>
    <property type="molecule type" value="Genomic_DNA"/>
</dbReference>
<gene>
    <name evidence="3" type="ORF">HGG74_12775</name>
</gene>
<dbReference type="GO" id="GO:0080120">
    <property type="term" value="P:CAAX-box protein maturation"/>
    <property type="evidence" value="ECO:0007669"/>
    <property type="project" value="UniProtKB-ARBA"/>
</dbReference>
<evidence type="ECO:0000313" key="3">
    <source>
        <dbReference type="EMBL" id="NKX55395.1"/>
    </source>
</evidence>
<proteinExistence type="predicted"/>
<evidence type="ECO:0000313" key="4">
    <source>
        <dbReference type="Proteomes" id="UP000544090"/>
    </source>
</evidence>
<dbReference type="GO" id="GO:0004175">
    <property type="term" value="F:endopeptidase activity"/>
    <property type="evidence" value="ECO:0007669"/>
    <property type="project" value="UniProtKB-ARBA"/>
</dbReference>
<feature type="transmembrane region" description="Helical" evidence="1">
    <location>
        <begin position="26"/>
        <end position="44"/>
    </location>
</feature>